<dbReference type="Gene3D" id="1.10.287.110">
    <property type="entry name" value="DnaJ domain"/>
    <property type="match status" value="1"/>
</dbReference>
<dbReference type="RefSeq" id="XP_009836135.1">
    <property type="nucleotide sequence ID" value="XM_009837833.1"/>
</dbReference>
<dbReference type="InterPro" id="IPR036386">
    <property type="entry name" value="HscB_C_sf"/>
</dbReference>
<accession>W4G440</accession>
<dbReference type="SUPFAM" id="SSF47144">
    <property type="entry name" value="HSC20 (HSCB), C-terminal oligomerisation domain"/>
    <property type="match status" value="1"/>
</dbReference>
<dbReference type="VEuPathDB" id="FungiDB:H257_11027"/>
<name>W4G440_APHAT</name>
<dbReference type="GeneID" id="20813023"/>
<dbReference type="InterPro" id="IPR001623">
    <property type="entry name" value="DnaJ_domain"/>
</dbReference>
<dbReference type="Gene3D" id="1.20.1280.20">
    <property type="entry name" value="HscB, C-terminal domain"/>
    <property type="match status" value="1"/>
</dbReference>
<dbReference type="PANTHER" id="PTHR14021">
    <property type="entry name" value="IRON-SULFUR CLUSTER CO-CHAPERONE PROTEIN HSCB"/>
    <property type="match status" value="1"/>
</dbReference>
<dbReference type="SUPFAM" id="SSF46565">
    <property type="entry name" value="Chaperone J-domain"/>
    <property type="match status" value="1"/>
</dbReference>
<organism evidence="4">
    <name type="scientific">Aphanomyces astaci</name>
    <name type="common">Crayfish plague agent</name>
    <dbReference type="NCBI Taxonomy" id="112090"/>
    <lineage>
        <taxon>Eukaryota</taxon>
        <taxon>Sar</taxon>
        <taxon>Stramenopiles</taxon>
        <taxon>Oomycota</taxon>
        <taxon>Saprolegniomycetes</taxon>
        <taxon>Saprolegniales</taxon>
        <taxon>Verrucalvaceae</taxon>
        <taxon>Aphanomyces</taxon>
    </lineage>
</organism>
<dbReference type="GO" id="GO:0005739">
    <property type="term" value="C:mitochondrion"/>
    <property type="evidence" value="ECO:0007669"/>
    <property type="project" value="TreeGrafter"/>
</dbReference>
<dbReference type="GO" id="GO:0044571">
    <property type="term" value="P:[2Fe-2S] cluster assembly"/>
    <property type="evidence" value="ECO:0007669"/>
    <property type="project" value="InterPro"/>
</dbReference>
<evidence type="ECO:0000259" key="3">
    <source>
        <dbReference type="PROSITE" id="PS50076"/>
    </source>
</evidence>
<dbReference type="GO" id="GO:0051087">
    <property type="term" value="F:protein-folding chaperone binding"/>
    <property type="evidence" value="ECO:0007669"/>
    <property type="project" value="InterPro"/>
</dbReference>
<dbReference type="InterPro" id="IPR036869">
    <property type="entry name" value="J_dom_sf"/>
</dbReference>
<feature type="domain" description="J" evidence="3">
    <location>
        <begin position="72"/>
        <end position="144"/>
    </location>
</feature>
<evidence type="ECO:0000256" key="1">
    <source>
        <dbReference type="ARBA" id="ARBA00010476"/>
    </source>
</evidence>
<reference evidence="4" key="1">
    <citation type="submission" date="2013-12" db="EMBL/GenBank/DDBJ databases">
        <title>The Genome Sequence of Aphanomyces astaci APO3.</title>
        <authorList>
            <consortium name="The Broad Institute Genomics Platform"/>
            <person name="Russ C."/>
            <person name="Tyler B."/>
            <person name="van West P."/>
            <person name="Dieguez-Uribeondo J."/>
            <person name="Young S.K."/>
            <person name="Zeng Q."/>
            <person name="Gargeya S."/>
            <person name="Fitzgerald M."/>
            <person name="Abouelleil A."/>
            <person name="Alvarado L."/>
            <person name="Chapman S.B."/>
            <person name="Gainer-Dewar J."/>
            <person name="Goldberg J."/>
            <person name="Griggs A."/>
            <person name="Gujja S."/>
            <person name="Hansen M."/>
            <person name="Howarth C."/>
            <person name="Imamovic A."/>
            <person name="Ireland A."/>
            <person name="Larimer J."/>
            <person name="McCowan C."/>
            <person name="Murphy C."/>
            <person name="Pearson M."/>
            <person name="Poon T.W."/>
            <person name="Priest M."/>
            <person name="Roberts A."/>
            <person name="Saif S."/>
            <person name="Shea T."/>
            <person name="Sykes S."/>
            <person name="Wortman J."/>
            <person name="Nusbaum C."/>
            <person name="Birren B."/>
        </authorList>
    </citation>
    <scope>NUCLEOTIDE SEQUENCE [LARGE SCALE GENOMIC DNA]</scope>
    <source>
        <strain evidence="4">APO3</strain>
    </source>
</reference>
<dbReference type="Pfam" id="PF00226">
    <property type="entry name" value="DnaJ"/>
    <property type="match status" value="1"/>
</dbReference>
<dbReference type="SMART" id="SM00271">
    <property type="entry name" value="DnaJ"/>
    <property type="match status" value="1"/>
</dbReference>
<comment type="similarity">
    <text evidence="1">Belongs to the HscB family.</text>
</comment>
<dbReference type="Pfam" id="PF07743">
    <property type="entry name" value="HSCB_C"/>
    <property type="match status" value="1"/>
</dbReference>
<evidence type="ECO:0000313" key="4">
    <source>
        <dbReference type="EMBL" id="ETV74477.1"/>
    </source>
</evidence>
<dbReference type="STRING" id="112090.W4G440"/>
<dbReference type="AlphaFoldDB" id="W4G440"/>
<dbReference type="InterPro" id="IPR009073">
    <property type="entry name" value="HscB_oligo_C"/>
</dbReference>
<dbReference type="EMBL" id="KI913144">
    <property type="protein sequence ID" value="ETV74477.1"/>
    <property type="molecule type" value="Genomic_DNA"/>
</dbReference>
<dbReference type="HAMAP" id="MF_00682">
    <property type="entry name" value="HscB"/>
    <property type="match status" value="1"/>
</dbReference>
<dbReference type="PROSITE" id="PS50076">
    <property type="entry name" value="DNAJ_2"/>
    <property type="match status" value="1"/>
</dbReference>
<dbReference type="InterPro" id="IPR004640">
    <property type="entry name" value="HscB"/>
</dbReference>
<dbReference type="GO" id="GO:0051259">
    <property type="term" value="P:protein complex oligomerization"/>
    <property type="evidence" value="ECO:0007669"/>
    <property type="project" value="InterPro"/>
</dbReference>
<dbReference type="OrthoDB" id="448954at2759"/>
<sequence length="238" mass="26795">MLRRVVTAALPLRRWTSSRRCHGSVQQTPCGGASTDKSRDVCWKCGQPTDCCSFFCASCSHIQPLRAEGVCNYFKIFGIPESFAIDAKKVEQLYWSLQKKMHPDLYGSKSDVEKELSVVNSALVNQAYNLLKAPTSRANYLLHLHGIDALGDTTTFVDPATLMAIMEAREEIEECTSMDELDRHKAHNANQIEACMQKLAEAFDSNQDFDTSKRLTVELQYLVKLSEAILDKQDHLDQ</sequence>
<proteinExistence type="inferred from homology"/>
<protein>
    <submittedName>
        <fullName evidence="4">Fe-S protein assembly co-chaperone HscB</fullName>
    </submittedName>
</protein>
<evidence type="ECO:0000256" key="2">
    <source>
        <dbReference type="ARBA" id="ARBA00023186"/>
    </source>
</evidence>
<keyword evidence="2" id="KW-0143">Chaperone</keyword>
<gene>
    <name evidence="4" type="ORF">H257_11027</name>
</gene>
<dbReference type="GO" id="GO:0001671">
    <property type="term" value="F:ATPase activator activity"/>
    <property type="evidence" value="ECO:0007669"/>
    <property type="project" value="InterPro"/>
</dbReference>
<dbReference type="NCBIfam" id="TIGR00714">
    <property type="entry name" value="hscB"/>
    <property type="match status" value="1"/>
</dbReference>
<dbReference type="PANTHER" id="PTHR14021:SF15">
    <property type="entry name" value="IRON-SULFUR CLUSTER CO-CHAPERONE PROTEIN HSCB"/>
    <property type="match status" value="1"/>
</dbReference>